<dbReference type="SMART" id="SM00530">
    <property type="entry name" value="HTH_XRE"/>
    <property type="match status" value="1"/>
</dbReference>
<evidence type="ECO:0000259" key="2">
    <source>
        <dbReference type="PROSITE" id="PS50943"/>
    </source>
</evidence>
<dbReference type="CDD" id="cd00093">
    <property type="entry name" value="HTH_XRE"/>
    <property type="match status" value="1"/>
</dbReference>
<dbReference type="InterPro" id="IPR038094">
    <property type="entry name" value="Desulfoferrodoxin_N_sf"/>
</dbReference>
<gene>
    <name evidence="3" type="ORF">H8692_08900</name>
</gene>
<dbReference type="InterPro" id="IPR010982">
    <property type="entry name" value="Lambda_DNA-bd_dom_sf"/>
</dbReference>
<dbReference type="SUPFAM" id="SSF57802">
    <property type="entry name" value="Rubredoxin-like"/>
    <property type="match status" value="1"/>
</dbReference>
<sequence length="194" mass="21921">MDSKKIGQLIYNIRIEKGWTQKQLADEVCISDKTVSKWERGAGCPDISLLSRLCELLGIELEALISGKIIKNEETGGNMKNTQFYICPQCGNIITVVSNAQVSCCGKKLQSLNANKACDEEKLSVEVIDNEYFISSDHQMTKDHYITFVALLTGDSIVLKKQYPEWNLQVRIPQLAHGRLIWHCSNHGLFYQLI</sequence>
<dbReference type="SUPFAM" id="SSF47413">
    <property type="entry name" value="lambda repressor-like DNA-binding domains"/>
    <property type="match status" value="1"/>
</dbReference>
<dbReference type="SUPFAM" id="SSF49367">
    <property type="entry name" value="Superoxide reductase-like"/>
    <property type="match status" value="1"/>
</dbReference>
<dbReference type="GO" id="GO:0016491">
    <property type="term" value="F:oxidoreductase activity"/>
    <property type="evidence" value="ECO:0007669"/>
    <property type="project" value="InterPro"/>
</dbReference>
<dbReference type="RefSeq" id="WP_187525521.1">
    <property type="nucleotide sequence ID" value="NZ_JACRTA010000003.1"/>
</dbReference>
<dbReference type="InterPro" id="IPR036073">
    <property type="entry name" value="Desulfoferrodoxin_Fe-bd_dom_sf"/>
</dbReference>
<dbReference type="Gene3D" id="2.20.28.100">
    <property type="entry name" value="Desulphoferrodoxin, N-terminal domain"/>
    <property type="match status" value="1"/>
</dbReference>
<evidence type="ECO:0000313" key="4">
    <source>
        <dbReference type="Proteomes" id="UP000610862"/>
    </source>
</evidence>
<protein>
    <submittedName>
        <fullName evidence="3">Helix-turn-helix domain-containing protein</fullName>
    </submittedName>
</protein>
<keyword evidence="4" id="KW-1185">Reference proteome</keyword>
<name>A0A926IA82_9FIRM</name>
<organism evidence="3 4">
    <name type="scientific">Lentihominibacter hominis</name>
    <dbReference type="NCBI Taxonomy" id="2763645"/>
    <lineage>
        <taxon>Bacteria</taxon>
        <taxon>Bacillati</taxon>
        <taxon>Bacillota</taxon>
        <taxon>Clostridia</taxon>
        <taxon>Peptostreptococcales</taxon>
        <taxon>Anaerovoracaceae</taxon>
        <taxon>Lentihominibacter</taxon>
    </lineage>
</organism>
<reference evidence="3" key="1">
    <citation type="submission" date="2020-08" db="EMBL/GenBank/DDBJ databases">
        <title>Genome public.</title>
        <authorList>
            <person name="Liu C."/>
            <person name="Sun Q."/>
        </authorList>
    </citation>
    <scope>NUCLEOTIDE SEQUENCE</scope>
    <source>
        <strain evidence="3">NSJ-24</strain>
    </source>
</reference>
<dbReference type="Pfam" id="PF01381">
    <property type="entry name" value="HTH_3"/>
    <property type="match status" value="1"/>
</dbReference>
<dbReference type="Proteomes" id="UP000610862">
    <property type="component" value="Unassembled WGS sequence"/>
</dbReference>
<proteinExistence type="predicted"/>
<dbReference type="EMBL" id="JACRTA010000003">
    <property type="protein sequence ID" value="MBC8568875.1"/>
    <property type="molecule type" value="Genomic_DNA"/>
</dbReference>
<dbReference type="PANTHER" id="PTHR46558">
    <property type="entry name" value="TRACRIPTIONAL REGULATORY PROTEIN-RELATED-RELATED"/>
    <property type="match status" value="1"/>
</dbReference>
<evidence type="ECO:0000256" key="1">
    <source>
        <dbReference type="ARBA" id="ARBA00023125"/>
    </source>
</evidence>
<feature type="domain" description="HTH cro/C1-type" evidence="2">
    <location>
        <begin position="10"/>
        <end position="64"/>
    </location>
</feature>
<comment type="caution">
    <text evidence="3">The sequence shown here is derived from an EMBL/GenBank/DDBJ whole genome shotgun (WGS) entry which is preliminary data.</text>
</comment>
<dbReference type="GO" id="GO:0005506">
    <property type="term" value="F:iron ion binding"/>
    <property type="evidence" value="ECO:0007669"/>
    <property type="project" value="InterPro"/>
</dbReference>
<dbReference type="PANTHER" id="PTHR46558:SF11">
    <property type="entry name" value="HTH-TYPE TRANSCRIPTIONAL REGULATOR XRE"/>
    <property type="match status" value="1"/>
</dbReference>
<dbReference type="AlphaFoldDB" id="A0A926IA82"/>
<dbReference type="GO" id="GO:0003677">
    <property type="term" value="F:DNA binding"/>
    <property type="evidence" value="ECO:0007669"/>
    <property type="project" value="UniProtKB-KW"/>
</dbReference>
<accession>A0A926IA82</accession>
<keyword evidence="1" id="KW-0238">DNA-binding</keyword>
<dbReference type="PROSITE" id="PS50943">
    <property type="entry name" value="HTH_CROC1"/>
    <property type="match status" value="1"/>
</dbReference>
<dbReference type="Gene3D" id="1.10.260.40">
    <property type="entry name" value="lambda repressor-like DNA-binding domains"/>
    <property type="match status" value="1"/>
</dbReference>
<dbReference type="InterPro" id="IPR001387">
    <property type="entry name" value="Cro/C1-type_HTH"/>
</dbReference>
<evidence type="ECO:0000313" key="3">
    <source>
        <dbReference type="EMBL" id="MBC8568875.1"/>
    </source>
</evidence>
<dbReference type="Gene3D" id="2.60.40.730">
    <property type="entry name" value="SOR catalytic domain"/>
    <property type="match status" value="1"/>
</dbReference>